<dbReference type="PANTHER" id="PTHR47027:SF25">
    <property type="entry name" value="REVERSE TRANSCRIPTASE DOMAIN-CONTAINING PROTEIN"/>
    <property type="match status" value="1"/>
</dbReference>
<dbReference type="PANTHER" id="PTHR47027">
    <property type="entry name" value="REVERSE TRANSCRIPTASE DOMAIN-CONTAINING PROTEIN"/>
    <property type="match status" value="1"/>
</dbReference>
<dbReference type="InterPro" id="IPR045609">
    <property type="entry name" value="DUF6451"/>
</dbReference>
<gene>
    <name evidence="1" type="ORF">SMRZ_LOCUS20886</name>
</gene>
<reference evidence="1 2" key="1">
    <citation type="submission" date="2018-11" db="EMBL/GenBank/DDBJ databases">
        <authorList>
            <consortium name="Pathogen Informatics"/>
        </authorList>
    </citation>
    <scope>NUCLEOTIDE SEQUENCE [LARGE SCALE GENOMIC DNA]</scope>
    <source>
        <strain evidence="1 2">Zambia</strain>
    </source>
</reference>
<protein>
    <submittedName>
        <fullName evidence="1">Uncharacterized protein</fullName>
    </submittedName>
</protein>
<evidence type="ECO:0000313" key="1">
    <source>
        <dbReference type="EMBL" id="VDP37473.1"/>
    </source>
</evidence>
<dbReference type="EMBL" id="UZAI01018489">
    <property type="protein sequence ID" value="VDP37473.1"/>
    <property type="molecule type" value="Genomic_DNA"/>
</dbReference>
<proteinExistence type="predicted"/>
<name>A0A183MXW1_9TREM</name>
<organism evidence="1 2">
    <name type="scientific">Schistosoma margrebowiei</name>
    <dbReference type="NCBI Taxonomy" id="48269"/>
    <lineage>
        <taxon>Eukaryota</taxon>
        <taxon>Metazoa</taxon>
        <taxon>Spiralia</taxon>
        <taxon>Lophotrochozoa</taxon>
        <taxon>Platyhelminthes</taxon>
        <taxon>Trematoda</taxon>
        <taxon>Digenea</taxon>
        <taxon>Strigeidida</taxon>
        <taxon>Schistosomatoidea</taxon>
        <taxon>Schistosomatidae</taxon>
        <taxon>Schistosoma</taxon>
    </lineage>
</organism>
<evidence type="ECO:0000313" key="2">
    <source>
        <dbReference type="Proteomes" id="UP000277204"/>
    </source>
</evidence>
<dbReference type="AlphaFoldDB" id="A0A183MXW1"/>
<dbReference type="Pfam" id="PF20049">
    <property type="entry name" value="DUF6451"/>
    <property type="match status" value="1"/>
</dbReference>
<accession>A0A183MXW1</accession>
<sequence>MHIKTTSVAAVTASLGLDVHKGKSKILKYNIENTHLILRGGEAQDVESFTYLGSIIDKQEGSGIDVKAKIGKARAAFLQLKNIWNLKQPSTNIKARIFNTNVKTVLLYGAETWRTTTNIIKKVYVFINSYLHKIFNIRRPETNSNRLL</sequence>
<dbReference type="Proteomes" id="UP000277204">
    <property type="component" value="Unassembled WGS sequence"/>
</dbReference>
<keyword evidence="2" id="KW-1185">Reference proteome</keyword>